<evidence type="ECO:0000256" key="1">
    <source>
        <dbReference type="SAM" id="MobiDB-lite"/>
    </source>
</evidence>
<feature type="transmembrane region" description="Helical" evidence="2">
    <location>
        <begin position="174"/>
        <end position="199"/>
    </location>
</feature>
<comment type="caution">
    <text evidence="3">The sequence shown here is derived from an EMBL/GenBank/DDBJ whole genome shotgun (WGS) entry which is preliminary data.</text>
</comment>
<feature type="region of interest" description="Disordered" evidence="1">
    <location>
        <begin position="429"/>
        <end position="452"/>
    </location>
</feature>
<dbReference type="PANTHER" id="PTHR20992:SF9">
    <property type="entry name" value="AT15442P-RELATED"/>
    <property type="match status" value="1"/>
</dbReference>
<dbReference type="InterPro" id="IPR005240">
    <property type="entry name" value="DUF389"/>
</dbReference>
<feature type="transmembrane region" description="Helical" evidence="2">
    <location>
        <begin position="243"/>
        <end position="266"/>
    </location>
</feature>
<feature type="compositionally biased region" description="Low complexity" evidence="1">
    <location>
        <begin position="431"/>
        <end position="452"/>
    </location>
</feature>
<dbReference type="NCBIfam" id="TIGR00341">
    <property type="entry name" value="TIGR00341 family protein"/>
    <property type="match status" value="1"/>
</dbReference>
<organism evidence="3 4">
    <name type="scientific">Halomarina oriensis</name>
    <dbReference type="NCBI Taxonomy" id="671145"/>
    <lineage>
        <taxon>Archaea</taxon>
        <taxon>Methanobacteriati</taxon>
        <taxon>Methanobacteriota</taxon>
        <taxon>Stenosarchaea group</taxon>
        <taxon>Halobacteria</taxon>
        <taxon>Halobacteriales</taxon>
        <taxon>Natronomonadaceae</taxon>
        <taxon>Halomarina</taxon>
    </lineage>
</organism>
<keyword evidence="2" id="KW-0812">Transmembrane</keyword>
<dbReference type="PANTHER" id="PTHR20992">
    <property type="entry name" value="AT15442P-RELATED"/>
    <property type="match status" value="1"/>
</dbReference>
<dbReference type="Pfam" id="PF04087">
    <property type="entry name" value="DUF389"/>
    <property type="match status" value="1"/>
</dbReference>
<feature type="transmembrane region" description="Helical" evidence="2">
    <location>
        <begin position="318"/>
        <end position="337"/>
    </location>
</feature>
<sequence length="452" mass="47126">MRLVQVGVPEGRRAVVLGVLDDEDVEYVVSDETGSHDYEAIVAFPLPTNAVENVLASLRDVGVDESAYTVVTEAETVVSHRFDALEAEYADAGNGDRIAREELRSKAEGLASTFSTYVVMTVVSAVIATAGLLLDSPATVVGSMVIAPLIGPAMATAVGTVIDDEELFVRGVKFQVLGVLLSVGAAAVFAWVTQFTGIVPPSLDPTSLGQVRERLAPDALSLAVALGAGVAGVVSLTTGVSTALVGVMIAVALIPPAATVGIAIAYGLPSAAISSSVLTLVNLLSINLAALLVLWYSGYRPERFFQRDHARSATLKRLAALGIAIALLSVFLGGVTYDSYTTATDEQAIRDAVSGVVNESSDVTLLETQIELENRNVLFTEPERIVVTIGAPPGDRPPGLASRVDRAVDEAAGRDVEVQIRYVEVETARLGRAPSPAAGDGPSPARRLAQPS</sequence>
<keyword evidence="2" id="KW-0472">Membrane</keyword>
<dbReference type="Proteomes" id="UP000451471">
    <property type="component" value="Unassembled WGS sequence"/>
</dbReference>
<evidence type="ECO:0000256" key="2">
    <source>
        <dbReference type="SAM" id="Phobius"/>
    </source>
</evidence>
<keyword evidence="4" id="KW-1185">Reference proteome</keyword>
<feature type="transmembrane region" description="Helical" evidence="2">
    <location>
        <begin position="140"/>
        <end position="162"/>
    </location>
</feature>
<feature type="transmembrane region" description="Helical" evidence="2">
    <location>
        <begin position="114"/>
        <end position="134"/>
    </location>
</feature>
<evidence type="ECO:0000313" key="3">
    <source>
        <dbReference type="EMBL" id="MWG35517.1"/>
    </source>
</evidence>
<feature type="transmembrane region" description="Helical" evidence="2">
    <location>
        <begin position="272"/>
        <end position="297"/>
    </location>
</feature>
<protein>
    <submittedName>
        <fullName evidence="3">TIGR00341 family protein</fullName>
    </submittedName>
</protein>
<dbReference type="EMBL" id="WSZK01000023">
    <property type="protein sequence ID" value="MWG35517.1"/>
    <property type="molecule type" value="Genomic_DNA"/>
</dbReference>
<proteinExistence type="predicted"/>
<evidence type="ECO:0000313" key="4">
    <source>
        <dbReference type="Proteomes" id="UP000451471"/>
    </source>
</evidence>
<reference evidence="3 4" key="1">
    <citation type="submission" date="2019-12" db="EMBL/GenBank/DDBJ databases">
        <title>Halocatena pleomorpha gen. nov. sp. nov., an extremely halophilic archaeon of family Halobacteriaceae isolated from saltpan soil.</title>
        <authorList>
            <person name="Pal Y."/>
            <person name="Verma A."/>
            <person name="Krishnamurthi S."/>
            <person name="Kumar P."/>
        </authorList>
    </citation>
    <scope>NUCLEOTIDE SEQUENCE [LARGE SCALE GENOMIC DNA]</scope>
    <source>
        <strain evidence="3 4">JCM 16495</strain>
    </source>
</reference>
<gene>
    <name evidence="3" type="ORF">GQS65_13650</name>
</gene>
<accession>A0A6B0GQ68</accession>
<dbReference type="AlphaFoldDB" id="A0A6B0GQ68"/>
<dbReference type="RefSeq" id="WP_368280171.1">
    <property type="nucleotide sequence ID" value="NZ_WSZK01000023.1"/>
</dbReference>
<name>A0A6B0GQ68_9EURY</name>
<keyword evidence="2" id="KW-1133">Transmembrane helix</keyword>
<feature type="transmembrane region" description="Helical" evidence="2">
    <location>
        <begin position="219"/>
        <end position="236"/>
    </location>
</feature>